<dbReference type="SUPFAM" id="SSF52540">
    <property type="entry name" value="P-loop containing nucleoside triphosphate hydrolases"/>
    <property type="match status" value="1"/>
</dbReference>
<dbReference type="InterPro" id="IPR027417">
    <property type="entry name" value="P-loop_NTPase"/>
</dbReference>
<evidence type="ECO:0000259" key="4">
    <source>
        <dbReference type="Pfam" id="PF25053"/>
    </source>
</evidence>
<dbReference type="AlphaFoldDB" id="A0A2J6TVC8"/>
<evidence type="ECO:0000313" key="5">
    <source>
        <dbReference type="EMBL" id="PMD66951.1"/>
    </source>
</evidence>
<dbReference type="PANTHER" id="PTHR10039">
    <property type="entry name" value="AMELOGENIN"/>
    <property type="match status" value="1"/>
</dbReference>
<feature type="domain" description="DUF7791" evidence="4">
    <location>
        <begin position="587"/>
        <end position="722"/>
    </location>
</feature>
<sequence length="997" mass="112735">MALDPFIAIGLAGNVVQFVDFAGKMVAKSLKLYRSYPGEPAENASLEQVTGELRSLTKGLAIRFDPGDSEPDAGILSVAHACKTEAEKLLSVLERLKIKHGSRILQSAHQALADEWKKDTIEELRTNLGRLQTQLLLHLVKLTNETQSSISKDIRELSATSKEMNMNTSDRLDYLAFSIAELRSDIVENIASDLDTSTTSHSKRNIPLSSTELGLLQQPDFREGVVGRLVAPVINIPYDNDDVKKLSTKLHNMATTGCTLATEQDILHSLKFEAMRMRESNIAIAHIKTFDWIMEPRTSISDEVSQNHFIDWLRYKSGIFWISGKPGSGKSTLLKYLVNHPKMQSSLRIWAGHQVLVTGCFFFWNAGKPMQKSQQGLLQSLLFEVLRQCPSLIGTTFPSRWKDLQGLKGNRHVLTDWTLDELKGGLKRLVKADITSAKFCFFIDGLDEYDGYSTDITETLNDFTTSAHIKICLSSRPWPAFQTAYGDPTRALKLQDLTRDDIRLYVREKLEEHKTFILLKNEDPRYMNLVEEIVGKAEGVFLWVVLVVQSFKEGISNADSISILTKRLRELPSDLDKFFRHILGQVDKVYWEGTTQAFEMAICGAEQLPLWLYSVLDEEDPDFAIKAQLEPLSVLEVEKMGGNLEKRLNARCRGLLEVVSVNPYPDIFSKNKVDFLHRTVRDFLRMDDIQKLLAERLEKPFDPSLTLCKALLAQAKAVSAFETTQLEKIFSDFSYYARRTTKLNPASPTLPLDAITRLAQPKQTQLKQSSALPSLHPLVIQKCRLLNMEQQLQGTTRPVQSDQAAALLEVALLPSCNSLGHEEYIHPHIVQLLLEHGADPNHDESNLGGTIWIRFLDRIYRQPSPLDEERNTWFMVIDRLLRGGADPTATVKVQDENLPIEALFSQIFKPGHAMMLTRLLSMRQRLWTEVSKLPDSRPEKLPAKNSPLGNSSPPESPPQILHTQNIPPLESETELEISDGQVKPGRRWRTKWLFGKR</sequence>
<keyword evidence="6" id="KW-1185">Reference proteome</keyword>
<dbReference type="InParanoid" id="A0A2J6TVC8"/>
<feature type="domain" description="Nephrocystin 3-like N-terminal" evidence="3">
    <location>
        <begin position="306"/>
        <end position="476"/>
    </location>
</feature>
<evidence type="ECO:0000259" key="3">
    <source>
        <dbReference type="Pfam" id="PF24883"/>
    </source>
</evidence>
<evidence type="ECO:0000256" key="1">
    <source>
        <dbReference type="ARBA" id="ARBA00022737"/>
    </source>
</evidence>
<dbReference type="RefSeq" id="XP_024743855.1">
    <property type="nucleotide sequence ID" value="XM_024877605.1"/>
</dbReference>
<feature type="compositionally biased region" description="Basic and acidic residues" evidence="2">
    <location>
        <begin position="932"/>
        <end position="942"/>
    </location>
</feature>
<feature type="region of interest" description="Disordered" evidence="2">
    <location>
        <begin position="931"/>
        <end position="981"/>
    </location>
</feature>
<dbReference type="Gene3D" id="3.40.50.300">
    <property type="entry name" value="P-loop containing nucleotide triphosphate hydrolases"/>
    <property type="match status" value="1"/>
</dbReference>
<dbReference type="Pfam" id="PF24883">
    <property type="entry name" value="NPHP3_N"/>
    <property type="match status" value="1"/>
</dbReference>
<dbReference type="EMBL" id="KZ613740">
    <property type="protein sequence ID" value="PMD66951.1"/>
    <property type="molecule type" value="Genomic_DNA"/>
</dbReference>
<accession>A0A2J6TVC8</accession>
<evidence type="ECO:0000256" key="2">
    <source>
        <dbReference type="SAM" id="MobiDB-lite"/>
    </source>
</evidence>
<reference evidence="5 6" key="1">
    <citation type="submission" date="2016-04" db="EMBL/GenBank/DDBJ databases">
        <title>A degradative enzymes factory behind the ericoid mycorrhizal symbiosis.</title>
        <authorList>
            <consortium name="DOE Joint Genome Institute"/>
            <person name="Martino E."/>
            <person name="Morin E."/>
            <person name="Grelet G."/>
            <person name="Kuo A."/>
            <person name="Kohler A."/>
            <person name="Daghino S."/>
            <person name="Barry K."/>
            <person name="Choi C."/>
            <person name="Cichocki N."/>
            <person name="Clum A."/>
            <person name="Copeland A."/>
            <person name="Hainaut M."/>
            <person name="Haridas S."/>
            <person name="Labutti K."/>
            <person name="Lindquist E."/>
            <person name="Lipzen A."/>
            <person name="Khouja H.-R."/>
            <person name="Murat C."/>
            <person name="Ohm R."/>
            <person name="Olson A."/>
            <person name="Spatafora J."/>
            <person name="Veneault-Fourrey C."/>
            <person name="Henrissat B."/>
            <person name="Grigoriev I."/>
            <person name="Martin F."/>
            <person name="Perotto S."/>
        </authorList>
    </citation>
    <scope>NUCLEOTIDE SEQUENCE [LARGE SCALE GENOMIC DNA]</scope>
    <source>
        <strain evidence="5 6">E</strain>
    </source>
</reference>
<dbReference type="Pfam" id="PF25053">
    <property type="entry name" value="DUF7791"/>
    <property type="match status" value="1"/>
</dbReference>
<dbReference type="InterPro" id="IPR056693">
    <property type="entry name" value="DUF7791"/>
</dbReference>
<dbReference type="PANTHER" id="PTHR10039:SF5">
    <property type="entry name" value="NACHT DOMAIN-CONTAINING PROTEIN"/>
    <property type="match status" value="1"/>
</dbReference>
<proteinExistence type="predicted"/>
<dbReference type="InterPro" id="IPR056884">
    <property type="entry name" value="NPHP3-like_N"/>
</dbReference>
<evidence type="ECO:0000313" key="6">
    <source>
        <dbReference type="Proteomes" id="UP000235371"/>
    </source>
</evidence>
<protein>
    <submittedName>
        <fullName evidence="5">Uncharacterized protein</fullName>
    </submittedName>
</protein>
<name>A0A2J6TVC8_9HELO</name>
<keyword evidence="1" id="KW-0677">Repeat</keyword>
<dbReference type="OrthoDB" id="443402at2759"/>
<dbReference type="Proteomes" id="UP000235371">
    <property type="component" value="Unassembled WGS sequence"/>
</dbReference>
<organism evidence="5 6">
    <name type="scientific">Hyaloscypha bicolor E</name>
    <dbReference type="NCBI Taxonomy" id="1095630"/>
    <lineage>
        <taxon>Eukaryota</taxon>
        <taxon>Fungi</taxon>
        <taxon>Dikarya</taxon>
        <taxon>Ascomycota</taxon>
        <taxon>Pezizomycotina</taxon>
        <taxon>Leotiomycetes</taxon>
        <taxon>Helotiales</taxon>
        <taxon>Hyaloscyphaceae</taxon>
        <taxon>Hyaloscypha</taxon>
        <taxon>Hyaloscypha bicolor</taxon>
    </lineage>
</organism>
<gene>
    <name evidence="5" type="ORF">K444DRAFT_578262</name>
</gene>
<dbReference type="GeneID" id="36585682"/>
<dbReference type="STRING" id="1095630.A0A2J6TVC8"/>